<feature type="domain" description="Organic solvent tolerance-like N-terminal" evidence="5">
    <location>
        <begin position="41"/>
        <end position="146"/>
    </location>
</feature>
<reference evidence="6 7" key="1">
    <citation type="submission" date="2016-10" db="EMBL/GenBank/DDBJ databases">
        <authorList>
            <person name="de Groot N.N."/>
        </authorList>
    </citation>
    <scope>NUCLEOTIDE SEQUENCE [LARGE SCALE GENOMIC DNA]</scope>
    <source>
        <strain evidence="6 7">DSM 28010</strain>
    </source>
</reference>
<keyword evidence="1" id="KW-0813">Transport</keyword>
<dbReference type="InterPro" id="IPR052037">
    <property type="entry name" value="LPS_export_LptA"/>
</dbReference>
<evidence type="ECO:0000256" key="1">
    <source>
        <dbReference type="ARBA" id="ARBA00022448"/>
    </source>
</evidence>
<dbReference type="Pfam" id="PF03968">
    <property type="entry name" value="LptD_N"/>
    <property type="match status" value="1"/>
</dbReference>
<name>A0A1G8N8T8_9RHOB</name>
<dbReference type="GO" id="GO:0030288">
    <property type="term" value="C:outer membrane-bounded periplasmic space"/>
    <property type="evidence" value="ECO:0007669"/>
    <property type="project" value="TreeGrafter"/>
</dbReference>
<keyword evidence="7" id="KW-1185">Reference proteome</keyword>
<evidence type="ECO:0000256" key="3">
    <source>
        <dbReference type="ARBA" id="ARBA00022764"/>
    </source>
</evidence>
<feature type="signal peptide" evidence="4">
    <location>
        <begin position="1"/>
        <end position="22"/>
    </location>
</feature>
<dbReference type="GO" id="GO:0001530">
    <property type="term" value="F:lipopolysaccharide binding"/>
    <property type="evidence" value="ECO:0007669"/>
    <property type="project" value="InterPro"/>
</dbReference>
<dbReference type="Gene3D" id="2.60.450.10">
    <property type="entry name" value="Lipopolysaccharide (LPS) transport protein A like domain"/>
    <property type="match status" value="1"/>
</dbReference>
<keyword evidence="3" id="KW-0574">Periplasm</keyword>
<evidence type="ECO:0000259" key="5">
    <source>
        <dbReference type="Pfam" id="PF03968"/>
    </source>
</evidence>
<dbReference type="AlphaFoldDB" id="A0A1G8N8T8"/>
<evidence type="ECO:0000313" key="7">
    <source>
        <dbReference type="Proteomes" id="UP000199340"/>
    </source>
</evidence>
<dbReference type="NCBIfam" id="TIGR03002">
    <property type="entry name" value="outer_YhbN_LptA"/>
    <property type="match status" value="1"/>
</dbReference>
<organism evidence="6 7">
    <name type="scientific">Lutimaribacter saemankumensis</name>
    <dbReference type="NCBI Taxonomy" id="490829"/>
    <lineage>
        <taxon>Bacteria</taxon>
        <taxon>Pseudomonadati</taxon>
        <taxon>Pseudomonadota</taxon>
        <taxon>Alphaproteobacteria</taxon>
        <taxon>Rhodobacterales</taxon>
        <taxon>Roseobacteraceae</taxon>
        <taxon>Lutimaribacter</taxon>
    </lineage>
</organism>
<evidence type="ECO:0000313" key="6">
    <source>
        <dbReference type="EMBL" id="SDI76602.1"/>
    </source>
</evidence>
<dbReference type="GO" id="GO:0009279">
    <property type="term" value="C:cell outer membrane"/>
    <property type="evidence" value="ECO:0007669"/>
    <property type="project" value="TreeGrafter"/>
</dbReference>
<dbReference type="GO" id="GO:0015920">
    <property type="term" value="P:lipopolysaccharide transport"/>
    <property type="evidence" value="ECO:0007669"/>
    <property type="project" value="InterPro"/>
</dbReference>
<evidence type="ECO:0000256" key="4">
    <source>
        <dbReference type="SAM" id="SignalP"/>
    </source>
</evidence>
<accession>A0A1G8N8T8</accession>
<dbReference type="STRING" id="490829.SAMN05421850_105112"/>
<sequence>MSAIRHVLAVCGLLFLASVAQAQTTSVAFGNMQQDTSLPVEVTSEQLSVDQETGVAVFTGDVVIVQGEMRLAAPRVEVIYSEDQSSIQRLEATGGATLVSGEDAAEASRADYDIDTGLVVMTGDVLVTRGINVMTSDYMTVDLKTGSAEMQGRVKTILQPQE</sequence>
<proteinExistence type="predicted"/>
<dbReference type="PANTHER" id="PTHR36504">
    <property type="entry name" value="LIPOPOLYSACCHARIDE EXPORT SYSTEM PROTEIN LPTA"/>
    <property type="match status" value="1"/>
</dbReference>
<dbReference type="InterPro" id="IPR005653">
    <property type="entry name" value="OstA-like_N"/>
</dbReference>
<dbReference type="GO" id="GO:0017089">
    <property type="term" value="F:glycolipid transfer activity"/>
    <property type="evidence" value="ECO:0007669"/>
    <property type="project" value="TreeGrafter"/>
</dbReference>
<protein>
    <submittedName>
        <fullName evidence="6">Lipopolysaccharide export system protein LptA</fullName>
    </submittedName>
</protein>
<dbReference type="RefSeq" id="WP_425433952.1">
    <property type="nucleotide sequence ID" value="NZ_FNEB01000005.1"/>
</dbReference>
<dbReference type="PANTHER" id="PTHR36504:SF1">
    <property type="entry name" value="LIPOPOLYSACCHARIDE EXPORT SYSTEM PROTEIN LPTA"/>
    <property type="match status" value="1"/>
</dbReference>
<gene>
    <name evidence="6" type="ORF">SAMN05421850_105112</name>
</gene>
<dbReference type="EMBL" id="FNEB01000005">
    <property type="protein sequence ID" value="SDI76602.1"/>
    <property type="molecule type" value="Genomic_DNA"/>
</dbReference>
<feature type="chain" id="PRO_5011478324" evidence="4">
    <location>
        <begin position="23"/>
        <end position="162"/>
    </location>
</feature>
<keyword evidence="2 4" id="KW-0732">Signal</keyword>
<dbReference type="Proteomes" id="UP000199340">
    <property type="component" value="Unassembled WGS sequence"/>
</dbReference>
<evidence type="ECO:0000256" key="2">
    <source>
        <dbReference type="ARBA" id="ARBA00022729"/>
    </source>
</evidence>
<dbReference type="InterPro" id="IPR014340">
    <property type="entry name" value="LptA"/>
</dbReference>